<keyword evidence="1" id="KW-0472">Membrane</keyword>
<feature type="transmembrane region" description="Helical" evidence="1">
    <location>
        <begin position="12"/>
        <end position="29"/>
    </location>
</feature>
<evidence type="ECO:0000313" key="2">
    <source>
        <dbReference type="EMBL" id="OGE25603.1"/>
    </source>
</evidence>
<comment type="caution">
    <text evidence="2">The sequence shown here is derived from an EMBL/GenBank/DDBJ whole genome shotgun (WGS) entry which is preliminary data.</text>
</comment>
<keyword evidence="1" id="KW-0812">Transmembrane</keyword>
<protein>
    <submittedName>
        <fullName evidence="2">Uncharacterized protein</fullName>
    </submittedName>
</protein>
<evidence type="ECO:0000256" key="1">
    <source>
        <dbReference type="SAM" id="Phobius"/>
    </source>
</evidence>
<dbReference type="Proteomes" id="UP000177042">
    <property type="component" value="Unassembled WGS sequence"/>
</dbReference>
<dbReference type="AlphaFoldDB" id="A0A1F5JAI1"/>
<sequence>MPKFNQRGAAHLVAPIIILIGILATYYLATHPAIFKPKAAFDPASAITVKVNGAPVSCSNKICEVDSSDPNFPVEFSIDVDALNVELARDDNSAARGGRAQ</sequence>
<gene>
    <name evidence="2" type="ORF">A3C26_03600</name>
</gene>
<accession>A0A1F5JAI1</accession>
<name>A0A1F5JAI1_9BACT</name>
<evidence type="ECO:0000313" key="3">
    <source>
        <dbReference type="Proteomes" id="UP000177042"/>
    </source>
</evidence>
<proteinExistence type="predicted"/>
<dbReference type="EMBL" id="MFCX01000023">
    <property type="protein sequence ID" value="OGE25603.1"/>
    <property type="molecule type" value="Genomic_DNA"/>
</dbReference>
<reference evidence="2 3" key="1">
    <citation type="journal article" date="2016" name="Nat. Commun.">
        <title>Thousands of microbial genomes shed light on interconnected biogeochemical processes in an aquifer system.</title>
        <authorList>
            <person name="Anantharaman K."/>
            <person name="Brown C.T."/>
            <person name="Hug L.A."/>
            <person name="Sharon I."/>
            <person name="Castelle C.J."/>
            <person name="Probst A.J."/>
            <person name="Thomas B.C."/>
            <person name="Singh A."/>
            <person name="Wilkins M.J."/>
            <person name="Karaoz U."/>
            <person name="Brodie E.L."/>
            <person name="Williams K.H."/>
            <person name="Hubbard S.S."/>
            <person name="Banfield J.F."/>
        </authorList>
    </citation>
    <scope>NUCLEOTIDE SEQUENCE [LARGE SCALE GENOMIC DNA]</scope>
</reference>
<keyword evidence="1" id="KW-1133">Transmembrane helix</keyword>
<organism evidence="2 3">
    <name type="scientific">Candidatus Daviesbacteria bacterium RIFCSPHIGHO2_02_FULL_39_12</name>
    <dbReference type="NCBI Taxonomy" id="1797770"/>
    <lineage>
        <taxon>Bacteria</taxon>
        <taxon>Candidatus Daviesiibacteriota</taxon>
    </lineage>
</organism>